<dbReference type="InterPro" id="IPR021622">
    <property type="entry name" value="Afadin/alpha-actinin-bd"/>
</dbReference>
<dbReference type="PANTHER" id="PTHR46507">
    <property type="entry name" value="AFADIN- AND ALPHA-ACTININ-BINDING PROTEIN"/>
    <property type="match status" value="1"/>
</dbReference>
<evidence type="ECO:0000256" key="9">
    <source>
        <dbReference type="SAM" id="Coils"/>
    </source>
</evidence>
<keyword evidence="8" id="KW-0206">Cytoskeleton</keyword>
<comment type="caution">
    <text evidence="10">The sequence shown here is derived from an EMBL/GenBank/DDBJ whole genome shotgun (WGS) entry which is preliminary data.</text>
</comment>
<organism evidence="10 11">
    <name type="scientific">Nephila pilipes</name>
    <name type="common">Giant wood spider</name>
    <name type="synonym">Nephila maculata</name>
    <dbReference type="NCBI Taxonomy" id="299642"/>
    <lineage>
        <taxon>Eukaryota</taxon>
        <taxon>Metazoa</taxon>
        <taxon>Ecdysozoa</taxon>
        <taxon>Arthropoda</taxon>
        <taxon>Chelicerata</taxon>
        <taxon>Arachnida</taxon>
        <taxon>Araneae</taxon>
        <taxon>Araneomorphae</taxon>
        <taxon>Entelegynae</taxon>
        <taxon>Araneoidea</taxon>
        <taxon>Nephilidae</taxon>
        <taxon>Nephila</taxon>
    </lineage>
</organism>
<name>A0A8X6NT66_NEPPI</name>
<evidence type="ECO:0000256" key="2">
    <source>
        <dbReference type="ARBA" id="ARBA00004300"/>
    </source>
</evidence>
<dbReference type="PANTHER" id="PTHR46507:SF4">
    <property type="entry name" value="SSX FAMILY MEMBER 2 INTERACTING PROTEIN"/>
    <property type="match status" value="1"/>
</dbReference>
<dbReference type="GO" id="GO:0034451">
    <property type="term" value="C:centriolar satellite"/>
    <property type="evidence" value="ECO:0007669"/>
    <property type="project" value="TreeGrafter"/>
</dbReference>
<evidence type="ECO:0000256" key="7">
    <source>
        <dbReference type="ARBA" id="ARBA00023054"/>
    </source>
</evidence>
<dbReference type="GO" id="GO:0036064">
    <property type="term" value="C:ciliary basal body"/>
    <property type="evidence" value="ECO:0007669"/>
    <property type="project" value="TreeGrafter"/>
</dbReference>
<comment type="similarity">
    <text evidence="3">Belongs to the ADIP family.</text>
</comment>
<keyword evidence="11" id="KW-1185">Reference proteome</keyword>
<accession>A0A8X6NT66</accession>
<dbReference type="GO" id="GO:0070161">
    <property type="term" value="C:anchoring junction"/>
    <property type="evidence" value="ECO:0007669"/>
    <property type="project" value="UniProtKB-SubCell"/>
</dbReference>
<evidence type="ECO:0000256" key="1">
    <source>
        <dbReference type="ARBA" id="ARBA00004282"/>
    </source>
</evidence>
<feature type="coiled-coil region" evidence="9">
    <location>
        <begin position="90"/>
        <end position="191"/>
    </location>
</feature>
<dbReference type="EMBL" id="BMAW01013343">
    <property type="protein sequence ID" value="GFT33413.1"/>
    <property type="molecule type" value="Genomic_DNA"/>
</dbReference>
<evidence type="ECO:0000256" key="6">
    <source>
        <dbReference type="ARBA" id="ARBA00022949"/>
    </source>
</evidence>
<dbReference type="OrthoDB" id="312015at2759"/>
<evidence type="ECO:0000256" key="4">
    <source>
        <dbReference type="ARBA" id="ARBA00022490"/>
    </source>
</evidence>
<dbReference type="InterPro" id="IPR052300">
    <property type="entry name" value="Adhesion_Centrosome_assoc"/>
</dbReference>
<keyword evidence="4" id="KW-0963">Cytoplasm</keyword>
<dbReference type="GO" id="GO:0007155">
    <property type="term" value="P:cell adhesion"/>
    <property type="evidence" value="ECO:0007669"/>
    <property type="project" value="UniProtKB-KW"/>
</dbReference>
<proteinExistence type="inferred from homology"/>
<feature type="coiled-coil region" evidence="9">
    <location>
        <begin position="362"/>
        <end position="403"/>
    </location>
</feature>
<evidence type="ECO:0000256" key="8">
    <source>
        <dbReference type="ARBA" id="ARBA00023212"/>
    </source>
</evidence>
<gene>
    <name evidence="10" type="primary">SSX2IP_1</name>
    <name evidence="10" type="ORF">NPIL_315001</name>
</gene>
<sequence length="587" mass="67001">MNQARSIYQTDYVPFDWVENNFVPETKDFCSSENIDDCLRLLSQEFSALGYPSIYSNSTPCDYAVNCDIVKLLNVTFELIGNYRDHIQVRDDLENRNRRLFSDLSALNKKNSQLKESLEQGENKYKAALERERQMKEKNNRLLQTIKNEKEESKKLSSQIQQQKVTYQHEIRKYENNMNQMKARLNQILADKNPEKKIANISPSSLLQRNSKQRGKWKTGSVAKSCVEEMYSSVISNYENRCQAMMKEILEYRNGLECIQLKMTETISFLGGNSNELLNLLPLSVVLIGADLQKVLEERFQYLLNKLKETVLENIKQSAKKYEVDLAVLMSKISEFKKSFEDPKISGQTTSKESNIKTSNEEKDVCSEISSLDEQNKQLEAEKENLRKEKLEYSATIAFIEKEKTNLAMQKLDLIKLAIQQESSKSQWHQNLNTLPSFSVITTKDGSTAVPSAKDLKQCLSAPDQQDISLTPLWKIDCFETVKEKKSRSELTIQTSKFESPTMTCNDEPKNIDNENSDLPRWAVAAMTSSSLPSDLQGEGMACIATILNATSSEELELSNVSSSEQNLDLLKAAMEDIASRRNHLSM</sequence>
<reference evidence="10" key="1">
    <citation type="submission" date="2020-08" db="EMBL/GenBank/DDBJ databases">
        <title>Multicomponent nature underlies the extraordinary mechanical properties of spider dragline silk.</title>
        <authorList>
            <person name="Kono N."/>
            <person name="Nakamura H."/>
            <person name="Mori M."/>
            <person name="Yoshida Y."/>
            <person name="Ohtoshi R."/>
            <person name="Malay A.D."/>
            <person name="Moran D.A.P."/>
            <person name="Tomita M."/>
            <person name="Numata K."/>
            <person name="Arakawa K."/>
        </authorList>
    </citation>
    <scope>NUCLEOTIDE SEQUENCE</scope>
</reference>
<dbReference type="Proteomes" id="UP000887013">
    <property type="component" value="Unassembled WGS sequence"/>
</dbReference>
<keyword evidence="6" id="KW-0965">Cell junction</keyword>
<protein>
    <submittedName>
        <fullName evidence="10">Afadin-and alpha-actinin-binding protein</fullName>
    </submittedName>
</protein>
<keyword evidence="7 9" id="KW-0175">Coiled coil</keyword>
<dbReference type="Pfam" id="PF11559">
    <property type="entry name" value="ADIP"/>
    <property type="match status" value="1"/>
</dbReference>
<evidence type="ECO:0000256" key="5">
    <source>
        <dbReference type="ARBA" id="ARBA00022889"/>
    </source>
</evidence>
<evidence type="ECO:0000256" key="3">
    <source>
        <dbReference type="ARBA" id="ARBA00009291"/>
    </source>
</evidence>
<dbReference type="GO" id="GO:0035735">
    <property type="term" value="P:intraciliary transport involved in cilium assembly"/>
    <property type="evidence" value="ECO:0007669"/>
    <property type="project" value="TreeGrafter"/>
</dbReference>
<evidence type="ECO:0000313" key="10">
    <source>
        <dbReference type="EMBL" id="GFT33413.1"/>
    </source>
</evidence>
<evidence type="ECO:0000313" key="11">
    <source>
        <dbReference type="Proteomes" id="UP000887013"/>
    </source>
</evidence>
<dbReference type="AlphaFoldDB" id="A0A8X6NT66"/>
<comment type="subcellular location">
    <subcellularLocation>
        <location evidence="1">Cell junction</location>
    </subcellularLocation>
    <subcellularLocation>
        <location evidence="2">Cytoplasm</location>
        <location evidence="2">Cytoskeleton</location>
        <location evidence="2">Microtubule organizing center</location>
        <location evidence="2">Centrosome</location>
    </subcellularLocation>
</comment>
<keyword evidence="5" id="KW-0130">Cell adhesion</keyword>